<feature type="transmembrane region" description="Helical" evidence="1">
    <location>
        <begin position="20"/>
        <end position="38"/>
    </location>
</feature>
<comment type="caution">
    <text evidence="2">The sequence shown here is derived from an EMBL/GenBank/DDBJ whole genome shotgun (WGS) entry which is preliminary data.</text>
</comment>
<evidence type="ECO:0000256" key="1">
    <source>
        <dbReference type="SAM" id="Phobius"/>
    </source>
</evidence>
<name>A0AAW9WX34_ECOLX</name>
<dbReference type="AlphaFoldDB" id="A0AAW9WX34"/>
<organism evidence="2 3">
    <name type="scientific">Escherichia coli</name>
    <dbReference type="NCBI Taxonomy" id="562"/>
    <lineage>
        <taxon>Bacteria</taxon>
        <taxon>Pseudomonadati</taxon>
        <taxon>Pseudomonadota</taxon>
        <taxon>Gammaproteobacteria</taxon>
        <taxon>Enterobacterales</taxon>
        <taxon>Enterobacteriaceae</taxon>
        <taxon>Escherichia</taxon>
    </lineage>
</organism>
<dbReference type="Proteomes" id="UP000441160">
    <property type="component" value="Unassembled WGS sequence"/>
</dbReference>
<dbReference type="RefSeq" id="WP_139253125.1">
    <property type="nucleotide sequence ID" value="NZ_CP126295.1"/>
</dbReference>
<feature type="transmembrane region" description="Helical" evidence="1">
    <location>
        <begin position="157"/>
        <end position="178"/>
    </location>
</feature>
<evidence type="ECO:0000313" key="2">
    <source>
        <dbReference type="EMBL" id="MWU30227.1"/>
    </source>
</evidence>
<gene>
    <name evidence="2" type="ORF">GP944_05405</name>
</gene>
<keyword evidence="1" id="KW-1133">Transmembrane helix</keyword>
<keyword evidence="1" id="KW-0812">Transmembrane</keyword>
<protein>
    <submittedName>
        <fullName evidence="2">Uncharacterized protein</fullName>
    </submittedName>
</protein>
<sequence length="182" mass="19066">METVNPGSDNTTVTPSSGKAGFVMPGIMVSAALAASMAPSYGSVPQYQIAFEDASLTSRPYDKFTSLPLDKETESHGSSVNLEADVSSASREEIDAKLALTKAEIELSQAHNFSSIEKLLIEVKGEIASLRGELSGNKDAVSGQIDGLKTSISTMQWMVGTVLAMMGIAVAILAIPGIDKLL</sequence>
<accession>A0AAW9WX34</accession>
<keyword evidence="1" id="KW-0472">Membrane</keyword>
<evidence type="ECO:0000313" key="3">
    <source>
        <dbReference type="Proteomes" id="UP000441160"/>
    </source>
</evidence>
<reference evidence="2 3" key="1">
    <citation type="submission" date="2019-12" db="EMBL/GenBank/DDBJ databases">
        <title>Enteriobacteria Tanzani isolates_8377-8380.</title>
        <authorList>
            <person name="Subbiah M."/>
            <person name="Call D."/>
        </authorList>
    </citation>
    <scope>NUCLEOTIDE SEQUENCE [LARGE SCALE GENOMIC DNA]</scope>
    <source>
        <strain evidence="2 3">8378wB3</strain>
    </source>
</reference>
<dbReference type="EMBL" id="WTRX01000005">
    <property type="protein sequence ID" value="MWU30227.1"/>
    <property type="molecule type" value="Genomic_DNA"/>
</dbReference>
<proteinExistence type="predicted"/>